<dbReference type="PANTHER" id="PTHR47245">
    <property type="entry name" value="PEPTIDYLPROLYL ISOMERASE"/>
    <property type="match status" value="1"/>
</dbReference>
<name>A0A848M5U7_PAELE</name>
<dbReference type="GO" id="GO:0006457">
    <property type="term" value="P:protein folding"/>
    <property type="evidence" value="ECO:0007669"/>
    <property type="project" value="UniProtKB-UniRule"/>
</dbReference>
<evidence type="ECO:0000256" key="1">
    <source>
        <dbReference type="ARBA" id="ARBA00000971"/>
    </source>
</evidence>
<dbReference type="SUPFAM" id="SSF54534">
    <property type="entry name" value="FKBP-like"/>
    <property type="match status" value="1"/>
</dbReference>
<dbReference type="Pfam" id="PF13624">
    <property type="entry name" value="SurA_N_3"/>
    <property type="match status" value="1"/>
</dbReference>
<comment type="caution">
    <text evidence="15">The sequence shown here is derived from an EMBL/GenBank/DDBJ whole genome shotgun (WGS) entry which is preliminary data.</text>
</comment>
<evidence type="ECO:0000256" key="8">
    <source>
        <dbReference type="ARBA" id="ARBA00023139"/>
    </source>
</evidence>
<feature type="compositionally biased region" description="Polar residues" evidence="12">
    <location>
        <begin position="334"/>
        <end position="343"/>
    </location>
</feature>
<dbReference type="Gene3D" id="1.10.4030.10">
    <property type="entry name" value="Porin chaperone SurA, peptide-binding domain"/>
    <property type="match status" value="1"/>
</dbReference>
<feature type="compositionally biased region" description="Polar residues" evidence="12">
    <location>
        <begin position="1"/>
        <end position="11"/>
    </location>
</feature>
<evidence type="ECO:0000313" key="15">
    <source>
        <dbReference type="EMBL" id="NMO96518.1"/>
    </source>
</evidence>
<reference evidence="15 16" key="1">
    <citation type="submission" date="2020-04" db="EMBL/GenBank/DDBJ databases">
        <title>Paenibacillus algicola sp. nov., a novel marine bacterium producing alginate lyase.</title>
        <authorList>
            <person name="Huang H."/>
        </authorList>
    </citation>
    <scope>NUCLEOTIDE SEQUENCE [LARGE SCALE GENOMIC DNA]</scope>
    <source>
        <strain evidence="15 16">L7-75</strain>
    </source>
</reference>
<dbReference type="GO" id="GO:0003755">
    <property type="term" value="F:peptidyl-prolyl cis-trans isomerase activity"/>
    <property type="evidence" value="ECO:0007669"/>
    <property type="project" value="UniProtKB-UniRule"/>
</dbReference>
<accession>A0A848M5U7</accession>
<dbReference type="EC" id="5.2.1.8" evidence="11"/>
<feature type="region of interest" description="Disordered" evidence="12">
    <location>
        <begin position="334"/>
        <end position="379"/>
    </location>
</feature>
<evidence type="ECO:0000256" key="7">
    <source>
        <dbReference type="ARBA" id="ARBA00023136"/>
    </source>
</evidence>
<evidence type="ECO:0000256" key="3">
    <source>
        <dbReference type="ARBA" id="ARBA00006071"/>
    </source>
</evidence>
<evidence type="ECO:0000313" key="16">
    <source>
        <dbReference type="Proteomes" id="UP000565468"/>
    </source>
</evidence>
<feature type="domain" description="PpiC" evidence="14">
    <location>
        <begin position="221"/>
        <end position="312"/>
    </location>
</feature>
<evidence type="ECO:0000256" key="10">
    <source>
        <dbReference type="ARBA" id="ARBA00023288"/>
    </source>
</evidence>
<dbReference type="InterPro" id="IPR027304">
    <property type="entry name" value="Trigger_fact/SurA_dom_sf"/>
</dbReference>
<evidence type="ECO:0000256" key="11">
    <source>
        <dbReference type="HAMAP-Rule" id="MF_01145"/>
    </source>
</evidence>
<keyword evidence="10" id="KW-0449">Lipoprotein</keyword>
<dbReference type="InterPro" id="IPR050245">
    <property type="entry name" value="PrsA_foldase"/>
</dbReference>
<dbReference type="HAMAP" id="MF_01145">
    <property type="entry name" value="Foldase_PrsA"/>
    <property type="match status" value="1"/>
</dbReference>
<dbReference type="Pfam" id="PF13145">
    <property type="entry name" value="Rotamase_2"/>
    <property type="match status" value="1"/>
</dbReference>
<keyword evidence="9 11" id="KW-0413">Isomerase</keyword>
<sequence>MKENENQPSNDRQNEELLDQDREHNPDVLTSSDHNGTFDNERVSPVQGAASGSPGYPEERQGGGSGGGKGWMVVSLLLAAALIVVFIVRPFGKETGNEAVASVNNVDITKDKLYDSLVEAGGAQTLDGLITEELLKQELGKKSIQISDDEITQEIESVKSMFPSEEQFNTALASSGMTMDDLKDQTKMQLELTKLLGDKVNVTDDEVKQMYDQYKDSFATPEQVRASHILVETEEEAADIIKQLDEGADFAAIADEKNEDGTKGKGGDLGFFAEQGQMDPAFSEAAFKLEKGAHSKEPVKSSFGYHVIKVTDRKEATNPTLEDKKEDLRKQLVSTKVSEQSGPFLQELKDKAKITNTLEEKEEAADPAAEGTEEPVTQP</sequence>
<comment type="subcellular location">
    <subcellularLocation>
        <location evidence="2">Cell membrane</location>
        <topology evidence="2">Lipid-anchor</topology>
    </subcellularLocation>
</comment>
<dbReference type="SUPFAM" id="SSF109998">
    <property type="entry name" value="Triger factor/SurA peptide-binding domain-like"/>
    <property type="match status" value="1"/>
</dbReference>
<keyword evidence="8" id="KW-0564">Palmitate</keyword>
<evidence type="ECO:0000256" key="9">
    <source>
        <dbReference type="ARBA" id="ARBA00023235"/>
    </source>
</evidence>
<keyword evidence="5 11" id="KW-0732">Signal</keyword>
<dbReference type="Proteomes" id="UP000565468">
    <property type="component" value="Unassembled WGS sequence"/>
</dbReference>
<feature type="compositionally biased region" description="Basic and acidic residues" evidence="12">
    <location>
        <begin position="12"/>
        <end position="26"/>
    </location>
</feature>
<comment type="function">
    <text evidence="11">Plays a major role in protein secretion by helping the post-translocational extracellular folding of several secreted proteins.</text>
</comment>
<dbReference type="GO" id="GO:0005886">
    <property type="term" value="C:plasma membrane"/>
    <property type="evidence" value="ECO:0007669"/>
    <property type="project" value="UniProtKB-SubCell"/>
</dbReference>
<keyword evidence="13" id="KW-1133">Transmembrane helix</keyword>
<evidence type="ECO:0000256" key="4">
    <source>
        <dbReference type="ARBA" id="ARBA00022475"/>
    </source>
</evidence>
<keyword evidence="16" id="KW-1185">Reference proteome</keyword>
<feature type="region of interest" description="Disordered" evidence="12">
    <location>
        <begin position="1"/>
        <end position="65"/>
    </location>
</feature>
<evidence type="ECO:0000256" key="6">
    <source>
        <dbReference type="ARBA" id="ARBA00023110"/>
    </source>
</evidence>
<evidence type="ECO:0000256" key="2">
    <source>
        <dbReference type="ARBA" id="ARBA00004193"/>
    </source>
</evidence>
<feature type="transmembrane region" description="Helical" evidence="13">
    <location>
        <begin position="70"/>
        <end position="88"/>
    </location>
</feature>
<dbReference type="EMBL" id="JABBPN010000010">
    <property type="protein sequence ID" value="NMO96518.1"/>
    <property type="molecule type" value="Genomic_DNA"/>
</dbReference>
<dbReference type="InterPro" id="IPR046357">
    <property type="entry name" value="PPIase_dom_sf"/>
</dbReference>
<dbReference type="InterPro" id="IPR000297">
    <property type="entry name" value="PPIase_PpiC"/>
</dbReference>
<keyword evidence="13" id="KW-0812">Transmembrane</keyword>
<keyword evidence="6 11" id="KW-0697">Rotamase</keyword>
<comment type="catalytic activity">
    <reaction evidence="1 11">
        <text>[protein]-peptidylproline (omega=180) = [protein]-peptidylproline (omega=0)</text>
        <dbReference type="Rhea" id="RHEA:16237"/>
        <dbReference type="Rhea" id="RHEA-COMP:10747"/>
        <dbReference type="Rhea" id="RHEA-COMP:10748"/>
        <dbReference type="ChEBI" id="CHEBI:83833"/>
        <dbReference type="ChEBI" id="CHEBI:83834"/>
        <dbReference type="EC" id="5.2.1.8"/>
    </reaction>
</comment>
<gene>
    <name evidence="11" type="primary">prsA</name>
    <name evidence="15" type="ORF">HII30_12120</name>
</gene>
<dbReference type="RefSeq" id="WP_169505305.1">
    <property type="nucleotide sequence ID" value="NZ_JABBPN010000010.1"/>
</dbReference>
<dbReference type="PROSITE" id="PS50198">
    <property type="entry name" value="PPIC_PPIASE_2"/>
    <property type="match status" value="1"/>
</dbReference>
<organism evidence="15 16">
    <name type="scientific">Paenibacillus lemnae</name>
    <dbReference type="NCBI Taxonomy" id="1330551"/>
    <lineage>
        <taxon>Bacteria</taxon>
        <taxon>Bacillati</taxon>
        <taxon>Bacillota</taxon>
        <taxon>Bacilli</taxon>
        <taxon>Bacillales</taxon>
        <taxon>Paenibacillaceae</taxon>
        <taxon>Paenibacillus</taxon>
    </lineage>
</organism>
<dbReference type="InterPro" id="IPR023059">
    <property type="entry name" value="Foldase_PrsA"/>
</dbReference>
<feature type="compositionally biased region" description="Polar residues" evidence="12">
    <location>
        <begin position="28"/>
        <end position="38"/>
    </location>
</feature>
<keyword evidence="7 11" id="KW-0472">Membrane</keyword>
<comment type="similarity">
    <text evidence="3 11">Belongs to the PrsA family.</text>
</comment>
<evidence type="ECO:0000256" key="12">
    <source>
        <dbReference type="SAM" id="MobiDB-lite"/>
    </source>
</evidence>
<dbReference type="AlphaFoldDB" id="A0A848M5U7"/>
<dbReference type="PANTHER" id="PTHR47245:SF1">
    <property type="entry name" value="FOLDASE PROTEIN PRSA"/>
    <property type="match status" value="1"/>
</dbReference>
<evidence type="ECO:0000259" key="14">
    <source>
        <dbReference type="PROSITE" id="PS50198"/>
    </source>
</evidence>
<evidence type="ECO:0000256" key="13">
    <source>
        <dbReference type="SAM" id="Phobius"/>
    </source>
</evidence>
<dbReference type="Gene3D" id="3.10.50.40">
    <property type="match status" value="1"/>
</dbReference>
<keyword evidence="4 11" id="KW-1003">Cell membrane</keyword>
<proteinExistence type="inferred from homology"/>
<evidence type="ECO:0000256" key="5">
    <source>
        <dbReference type="ARBA" id="ARBA00022729"/>
    </source>
</evidence>
<protein>
    <recommendedName>
        <fullName evidence="11">Foldase protein PrsA</fullName>
        <ecNumber evidence="11">5.2.1.8</ecNumber>
    </recommendedName>
</protein>